<evidence type="ECO:0000313" key="2">
    <source>
        <dbReference type="EMBL" id="MFD0959433.1"/>
    </source>
</evidence>
<keyword evidence="1" id="KW-1133">Transmembrane helix</keyword>
<reference evidence="3" key="1">
    <citation type="journal article" date="2019" name="Int. J. Syst. Evol. Microbiol.">
        <title>The Global Catalogue of Microorganisms (GCM) 10K type strain sequencing project: providing services to taxonomists for standard genome sequencing and annotation.</title>
        <authorList>
            <consortium name="The Broad Institute Genomics Platform"/>
            <consortium name="The Broad Institute Genome Sequencing Center for Infectious Disease"/>
            <person name="Wu L."/>
            <person name="Ma J."/>
        </authorList>
    </citation>
    <scope>NUCLEOTIDE SEQUENCE [LARGE SCALE GENOMIC DNA]</scope>
    <source>
        <strain evidence="3">CCUG 59129</strain>
    </source>
</reference>
<feature type="transmembrane region" description="Helical" evidence="1">
    <location>
        <begin position="33"/>
        <end position="51"/>
    </location>
</feature>
<gene>
    <name evidence="2" type="ORF">ACFQ2I_08515</name>
</gene>
<keyword evidence="1" id="KW-0472">Membrane</keyword>
<feature type="transmembrane region" description="Helical" evidence="1">
    <location>
        <begin position="373"/>
        <end position="391"/>
    </location>
</feature>
<dbReference type="RefSeq" id="WP_377563553.1">
    <property type="nucleotide sequence ID" value="NZ_JBHTJZ010000009.1"/>
</dbReference>
<sequence>MPKTILVAVLSVALVCSIILQPDASFQASLQGLAVWWNIIFPGLLPFLVLYEIMLAFGLVHALGALLAPLMTRLFRLPGEAGLVLMIGLLGGYTAGTAAAADLRKRQLISSSQAERLQAYSHMPNPLFMLVIVGAGFLHRPLTGVIIAAAVWLSALWLLLATSLLSGKAGRIMLQSNDRASGRLIGSAAAAMQAAREKDGRSFGTALGEAVSSGVQKLLMIGGFILCAAVFARMCEPLLSPFLTTAPFLGPALFESHLGAYAAAEWQQHASSTAVASAIAATLAWSGLGGILQAVHSASGTDMRLLPFIAHRIAHALHAALFVFLLWKPITILAHYLSGSIAQTTSAHQPGLNVVLSPFPYSTSDLPPIWDKSLITAGVCLAACLIAVVILKQRRWAR</sequence>
<keyword evidence="1" id="KW-0812">Transmembrane</keyword>
<feature type="transmembrane region" description="Helical" evidence="1">
    <location>
        <begin position="81"/>
        <end position="101"/>
    </location>
</feature>
<feature type="transmembrane region" description="Helical" evidence="1">
    <location>
        <begin position="274"/>
        <end position="295"/>
    </location>
</feature>
<name>A0ABW3HPG7_9BACL</name>
<dbReference type="EMBL" id="JBHTJZ010000009">
    <property type="protein sequence ID" value="MFD0959433.1"/>
    <property type="molecule type" value="Genomic_DNA"/>
</dbReference>
<comment type="caution">
    <text evidence="2">The sequence shown here is derived from an EMBL/GenBank/DDBJ whole genome shotgun (WGS) entry which is preliminary data.</text>
</comment>
<feature type="transmembrane region" description="Helical" evidence="1">
    <location>
        <begin position="218"/>
        <end position="239"/>
    </location>
</feature>
<accession>A0ABW3HPG7</accession>
<evidence type="ECO:0000256" key="1">
    <source>
        <dbReference type="SAM" id="Phobius"/>
    </source>
</evidence>
<feature type="transmembrane region" description="Helical" evidence="1">
    <location>
        <begin position="316"/>
        <end position="337"/>
    </location>
</feature>
<feature type="transmembrane region" description="Helical" evidence="1">
    <location>
        <begin position="145"/>
        <end position="165"/>
    </location>
</feature>
<protein>
    <submittedName>
        <fullName evidence="2">Nucleoside recognition domain-containing protein</fullName>
    </submittedName>
</protein>
<proteinExistence type="predicted"/>
<dbReference type="Proteomes" id="UP001596989">
    <property type="component" value="Unassembled WGS sequence"/>
</dbReference>
<evidence type="ECO:0000313" key="3">
    <source>
        <dbReference type="Proteomes" id="UP001596989"/>
    </source>
</evidence>
<organism evidence="2 3">
    <name type="scientific">Paenibacillus chungangensis</name>
    <dbReference type="NCBI Taxonomy" id="696535"/>
    <lineage>
        <taxon>Bacteria</taxon>
        <taxon>Bacillati</taxon>
        <taxon>Bacillota</taxon>
        <taxon>Bacilli</taxon>
        <taxon>Bacillales</taxon>
        <taxon>Paenibacillaceae</taxon>
        <taxon>Paenibacillus</taxon>
    </lineage>
</organism>
<keyword evidence="3" id="KW-1185">Reference proteome</keyword>